<name>A0ACC7NSG4_9BACL</name>
<proteinExistence type="predicted"/>
<gene>
    <name evidence="1" type="primary">prsW</name>
    <name evidence="1" type="ORF">ACI1P1_01585</name>
</gene>
<keyword evidence="2" id="KW-1185">Reference proteome</keyword>
<keyword evidence="1" id="KW-0378">Hydrolase</keyword>
<evidence type="ECO:0000313" key="2">
    <source>
        <dbReference type="Proteomes" id="UP001631969"/>
    </source>
</evidence>
<organism evidence="1 2">
    <name type="scientific">Paenibacillus mesotrionivorans</name>
    <dbReference type="NCBI Taxonomy" id="3160968"/>
    <lineage>
        <taxon>Bacteria</taxon>
        <taxon>Bacillati</taxon>
        <taxon>Bacillota</taxon>
        <taxon>Bacilli</taxon>
        <taxon>Bacillales</taxon>
        <taxon>Paenibacillaceae</taxon>
        <taxon>Paenibacillus</taxon>
    </lineage>
</organism>
<dbReference type="EMBL" id="JBJURJ010000001">
    <property type="protein sequence ID" value="MFM9326979.1"/>
    <property type="molecule type" value="Genomic_DNA"/>
</dbReference>
<evidence type="ECO:0000313" key="1">
    <source>
        <dbReference type="EMBL" id="MFM9326979.1"/>
    </source>
</evidence>
<dbReference type="Proteomes" id="UP001631969">
    <property type="component" value="Unassembled WGS sequence"/>
</dbReference>
<protein>
    <submittedName>
        <fullName evidence="1">Glutamic-type intramembrane protease PrsW</fullName>
        <ecNumber evidence="1">3.4.-.-</ecNumber>
    </submittedName>
</protein>
<keyword evidence="1" id="KW-0645">Protease</keyword>
<accession>A0ACC7NSG4</accession>
<dbReference type="EC" id="3.4.-.-" evidence="1"/>
<sequence>MFLLSILAAAIAPGLSLLAYFYLKDRYESEPVHTVIRMFIMGVLLVFPTMVLQRAFVLGFGENPFLYSFVYSSFLEEFLKWFILYFLIYKHQAFDEPYDGIVYATAVSLGFATMENVMYALLFGPSVSSLVMRALLPVSGHALFGVMMGYHMGKAKFRGGTSERSELAYSLCLPVVYHGVFDYIILDAKPYWMWLMIPLMLFLWRKSMMRINRANDRSPLRAVIREEEIKIS</sequence>
<comment type="caution">
    <text evidence="1">The sequence shown here is derived from an EMBL/GenBank/DDBJ whole genome shotgun (WGS) entry which is preliminary data.</text>
</comment>
<reference evidence="1" key="1">
    <citation type="submission" date="2024-12" db="EMBL/GenBank/DDBJ databases">
        <authorList>
            <person name="Wu N."/>
        </authorList>
    </citation>
    <scope>NUCLEOTIDE SEQUENCE</scope>
    <source>
        <strain evidence="1">P15</strain>
    </source>
</reference>